<sequence length="236" mass="26152">MRKKLFIPFLAIIWLCSCQDKANSNTENISNDPAESKAFTNGKEQPTIKPDLEKYIYTDTIYTSFSGKGITIQNSLPKGGAIATDGSQYVDSSGKSYAFAVFWTRIINETNSPIQLKINIPADSFAIFTPPDSYLKLFLPAEKFKYQKIESFNYGLTNIKSILDTNFSKATQVQKTINPNKEHVFYIATLAYNATGTPRAGLILNGKDLYYKMSLSPNGSGIIPVGEILINDKVGN</sequence>
<keyword evidence="3" id="KW-1185">Reference proteome</keyword>
<accession>A0A4D7JMP2</accession>
<dbReference type="OrthoDB" id="1179861at2"/>
<dbReference type="EMBL" id="CP028923">
    <property type="protein sequence ID" value="QCK16123.1"/>
    <property type="molecule type" value="Genomic_DNA"/>
</dbReference>
<evidence type="ECO:0000256" key="1">
    <source>
        <dbReference type="SAM" id="SignalP"/>
    </source>
</evidence>
<feature type="chain" id="PRO_5020651504" description="Lipoprotein" evidence="1">
    <location>
        <begin position="23"/>
        <end position="236"/>
    </location>
</feature>
<dbReference type="AlphaFoldDB" id="A0A4D7JMP2"/>
<dbReference type="PROSITE" id="PS51257">
    <property type="entry name" value="PROKAR_LIPOPROTEIN"/>
    <property type="match status" value="1"/>
</dbReference>
<name>A0A4D7JMP2_9BACT</name>
<evidence type="ECO:0000313" key="2">
    <source>
        <dbReference type="EMBL" id="QCK16123.1"/>
    </source>
</evidence>
<protein>
    <recommendedName>
        <fullName evidence="4">Lipoprotein</fullName>
    </recommendedName>
</protein>
<gene>
    <name evidence="2" type="ORF">DCC35_15930</name>
</gene>
<keyword evidence="1" id="KW-0732">Signal</keyword>
<evidence type="ECO:0008006" key="4">
    <source>
        <dbReference type="Google" id="ProtNLM"/>
    </source>
</evidence>
<dbReference type="KEGG" id="fpf:DCC35_15930"/>
<evidence type="ECO:0000313" key="3">
    <source>
        <dbReference type="Proteomes" id="UP000298616"/>
    </source>
</evidence>
<reference evidence="2 3" key="1">
    <citation type="submission" date="2018-04" db="EMBL/GenBank/DDBJ databases">
        <title>Complete genome uncultured novel isolate.</title>
        <authorList>
            <person name="Merlino G."/>
        </authorList>
    </citation>
    <scope>NUCLEOTIDE SEQUENCE [LARGE SCALE GENOMIC DNA]</scope>
    <source>
        <strain evidence="3">R1DC9</strain>
    </source>
</reference>
<feature type="signal peptide" evidence="1">
    <location>
        <begin position="1"/>
        <end position="22"/>
    </location>
</feature>
<proteinExistence type="predicted"/>
<organism evidence="2 3">
    <name type="scientific">Mangrovivirga cuniculi</name>
    <dbReference type="NCBI Taxonomy" id="2715131"/>
    <lineage>
        <taxon>Bacteria</taxon>
        <taxon>Pseudomonadati</taxon>
        <taxon>Bacteroidota</taxon>
        <taxon>Cytophagia</taxon>
        <taxon>Cytophagales</taxon>
        <taxon>Mangrovivirgaceae</taxon>
        <taxon>Mangrovivirga</taxon>
    </lineage>
</organism>
<dbReference type="RefSeq" id="WP_137091719.1">
    <property type="nucleotide sequence ID" value="NZ_CP028923.1"/>
</dbReference>
<dbReference type="Proteomes" id="UP000298616">
    <property type="component" value="Chromosome"/>
</dbReference>